<comment type="caution">
    <text evidence="1">The sequence shown here is derived from an EMBL/GenBank/DDBJ whole genome shotgun (WGS) entry which is preliminary data.</text>
</comment>
<name>A0ACD3Q4R9_LARCR</name>
<protein>
    <submittedName>
        <fullName evidence="1">Uncharacterized protein</fullName>
    </submittedName>
</protein>
<evidence type="ECO:0000313" key="1">
    <source>
        <dbReference type="EMBL" id="TMS02160.1"/>
    </source>
</evidence>
<dbReference type="EMBL" id="CM011697">
    <property type="protein sequence ID" value="TMS02160.1"/>
    <property type="molecule type" value="Genomic_DNA"/>
</dbReference>
<gene>
    <name evidence="1" type="ORF">E3U43_007700</name>
</gene>
<accession>A0ACD3Q4R9</accession>
<keyword evidence="2" id="KW-1185">Reference proteome</keyword>
<reference evidence="1" key="1">
    <citation type="submission" date="2018-11" db="EMBL/GenBank/DDBJ databases">
        <title>The sequence and de novo assembly of Larimichthys crocea genome using PacBio and Hi-C technologies.</title>
        <authorList>
            <person name="Xu P."/>
            <person name="Chen B."/>
            <person name="Zhou Z."/>
            <person name="Ke Q."/>
            <person name="Wu Y."/>
            <person name="Bai H."/>
            <person name="Pu F."/>
        </authorList>
    </citation>
    <scope>NUCLEOTIDE SEQUENCE</scope>
    <source>
        <tissue evidence="1">Muscle</tissue>
    </source>
</reference>
<proteinExistence type="predicted"/>
<organism evidence="1 2">
    <name type="scientific">Larimichthys crocea</name>
    <name type="common">Large yellow croaker</name>
    <name type="synonym">Pseudosciaena crocea</name>
    <dbReference type="NCBI Taxonomy" id="215358"/>
    <lineage>
        <taxon>Eukaryota</taxon>
        <taxon>Metazoa</taxon>
        <taxon>Chordata</taxon>
        <taxon>Craniata</taxon>
        <taxon>Vertebrata</taxon>
        <taxon>Euteleostomi</taxon>
        <taxon>Actinopterygii</taxon>
        <taxon>Neopterygii</taxon>
        <taxon>Teleostei</taxon>
        <taxon>Neoteleostei</taxon>
        <taxon>Acanthomorphata</taxon>
        <taxon>Eupercaria</taxon>
        <taxon>Sciaenidae</taxon>
        <taxon>Larimichthys</taxon>
    </lineage>
</organism>
<sequence>MSGAEEVVCEGWLRKSPPEKKLRRYAWKRRWFVLRSGRLCGEPDVLQYYKNPQSRRPIRTINLNLCEQVDAGLSFTKKELESSFVFDLRTEERTWYLVAESEEDMNRWVSSICLLCGFNPTDDVPERPPVSGSSSVTATPTGAAITTVAGSVPPPYDPVSVRNLEHDGSTEEDYLWLSHCQSHIRPLGSSISLETDDNDNLYPPPSATSSSSSSSSSPSLLPNGLPVPSSSSPSSGFRTAPWASSPMTGPFSQSLDTSMTFDFQKRANRPRFHPSPHPRKHSLDFHLRPMPLPLRDDPQSAVHQSQTTSGYQIPRAVSTPQQRQPHRPSSTPSVDSPTQAELHASTPTPPPRPPKPPTIAESSAVGTLPRSSSEPERKDGCVEGGGLPRSNTISNMLGRSQTGFDSVYIHRPRSERASMFEFSESFNSYFFNKGMVPLGSVCCEDEDVDENYVPMSAATTEPPVAPRVHPDPSAQLQDGNYVPMTPVTPSLPHHPTPATGDLASLGRQVPPPAHMGFRNSPLTPVSPLTPPLRRNTTNIAGGAEVEAMPPPIHRNLKPQRKGVSGGQPAERTDVQTAGDSTHKSRVKPAPLEITPMPQDWQEVPPPVRSPVTRTFTRDPSCRRTVRPTSAHSSSPSSDSDELDESYVAMTTSNLSFSAGEQYLRLMMHRASEGGFTSPMLRRAIGDKQVEYLDLDLHTGRSTPTKQKRCTAGGGIGGNTPAGAGEGHARGGRTRVDYVVVDPKRTKALRNTREAWHDGRMSTEKEKC</sequence>
<dbReference type="Proteomes" id="UP000793456">
    <property type="component" value="Chromosome XXIV"/>
</dbReference>
<evidence type="ECO:0000313" key="2">
    <source>
        <dbReference type="Proteomes" id="UP000793456"/>
    </source>
</evidence>